<organism evidence="2 3">
    <name type="scientific">Biomphalaria pfeifferi</name>
    <name type="common">Bloodfluke planorb</name>
    <name type="synonym">Freshwater snail</name>
    <dbReference type="NCBI Taxonomy" id="112525"/>
    <lineage>
        <taxon>Eukaryota</taxon>
        <taxon>Metazoa</taxon>
        <taxon>Spiralia</taxon>
        <taxon>Lophotrochozoa</taxon>
        <taxon>Mollusca</taxon>
        <taxon>Gastropoda</taxon>
        <taxon>Heterobranchia</taxon>
        <taxon>Euthyneura</taxon>
        <taxon>Panpulmonata</taxon>
        <taxon>Hygrophila</taxon>
        <taxon>Lymnaeoidea</taxon>
        <taxon>Planorbidae</taxon>
        <taxon>Biomphalaria</taxon>
    </lineage>
</organism>
<feature type="transmembrane region" description="Helical" evidence="1">
    <location>
        <begin position="38"/>
        <end position="56"/>
    </location>
</feature>
<keyword evidence="3" id="KW-1185">Reference proteome</keyword>
<accession>A0AAD8CBC9</accession>
<feature type="transmembrane region" description="Helical" evidence="1">
    <location>
        <begin position="302"/>
        <end position="320"/>
    </location>
</feature>
<evidence type="ECO:0000313" key="2">
    <source>
        <dbReference type="EMBL" id="KAK0069826.1"/>
    </source>
</evidence>
<dbReference type="AlphaFoldDB" id="A0AAD8CBC9"/>
<keyword evidence="1" id="KW-0812">Transmembrane</keyword>
<dbReference type="EMBL" id="JASAOG010000002">
    <property type="protein sequence ID" value="KAK0069826.1"/>
    <property type="molecule type" value="Genomic_DNA"/>
</dbReference>
<feature type="transmembrane region" description="Helical" evidence="1">
    <location>
        <begin position="76"/>
        <end position="93"/>
    </location>
</feature>
<feature type="transmembrane region" description="Helical" evidence="1">
    <location>
        <begin position="100"/>
        <end position="119"/>
    </location>
</feature>
<comment type="caution">
    <text evidence="2">The sequence shown here is derived from an EMBL/GenBank/DDBJ whole genome shotgun (WGS) entry which is preliminary data.</text>
</comment>
<reference evidence="2" key="1">
    <citation type="journal article" date="2023" name="PLoS Negl. Trop. Dis.">
        <title>A genome sequence for Biomphalaria pfeifferi, the major vector snail for the human-infecting parasite Schistosoma mansoni.</title>
        <authorList>
            <person name="Bu L."/>
            <person name="Lu L."/>
            <person name="Laidemitt M.R."/>
            <person name="Zhang S.M."/>
            <person name="Mutuku M."/>
            <person name="Mkoji G."/>
            <person name="Steinauer M."/>
            <person name="Loker E.S."/>
        </authorList>
    </citation>
    <scope>NUCLEOTIDE SEQUENCE</scope>
    <source>
        <strain evidence="2">KasaAsao</strain>
    </source>
</reference>
<protein>
    <submittedName>
        <fullName evidence="2">Uncharacterized protein</fullName>
    </submittedName>
</protein>
<evidence type="ECO:0000313" key="3">
    <source>
        <dbReference type="Proteomes" id="UP001233172"/>
    </source>
</evidence>
<feature type="transmembrane region" description="Helical" evidence="1">
    <location>
        <begin position="265"/>
        <end position="282"/>
    </location>
</feature>
<reference evidence="2" key="2">
    <citation type="submission" date="2023-04" db="EMBL/GenBank/DDBJ databases">
        <authorList>
            <person name="Bu L."/>
            <person name="Lu L."/>
            <person name="Laidemitt M.R."/>
            <person name="Zhang S.M."/>
            <person name="Mutuku M."/>
            <person name="Mkoji G."/>
            <person name="Steinauer M."/>
            <person name="Loker E.S."/>
        </authorList>
    </citation>
    <scope>NUCLEOTIDE SEQUENCE</scope>
    <source>
        <strain evidence="2">KasaAsao</strain>
        <tissue evidence="2">Whole Snail</tissue>
    </source>
</reference>
<feature type="transmembrane region" description="Helical" evidence="1">
    <location>
        <begin position="157"/>
        <end position="177"/>
    </location>
</feature>
<feature type="transmembrane region" description="Helical" evidence="1">
    <location>
        <begin position="125"/>
        <end position="148"/>
    </location>
</feature>
<dbReference type="Proteomes" id="UP001233172">
    <property type="component" value="Unassembled WGS sequence"/>
</dbReference>
<sequence>MQQSSHETAISLTDYPQTMLQILTYPESSKTMRYSRPWYLLPFWVNLTLLFSLTQLVSIIDKTVNDDDAMFPLPSWIIYATIAVVTPGCLAVCRLLSDPAIPLLIGSLFTTFALLLTSFETSISHVLIFSLLTGIGLALSFQAIFLAISPYFIKKSICTSVITLMVSMVIMVGTFPLMNYASQALDTKLFLYLSPLAFVTSLIPFQIYLYHRYRTKSTSTEKESSHYISFDSPDNLFNTKDIENLKENSLGTLMAKLKNIFSGDTWKTSFVSVLVWLSWGAAADTSWMSMGWRYQYFQFPTSLPALQMLLCFILLGVKLVPEIFRHKEASCCSNLASNYMQLGLLGVGGILLCVIPEHSHQFHNHLLFTVGLAQQYDDLTDLYLLPKNGLSFQSSQYQLIRYKLSFVVKEGEKYKLCSLWNVFCLLCHMISILLMSCLAMILGIQIANAIGFLTTITPLNYLCSRGGLLTMSTAAICISLLRPDTWVGHKHAMTIV</sequence>
<feature type="transmembrane region" description="Helical" evidence="1">
    <location>
        <begin position="189"/>
        <end position="210"/>
    </location>
</feature>
<feature type="transmembrane region" description="Helical" evidence="1">
    <location>
        <begin position="419"/>
        <end position="447"/>
    </location>
</feature>
<keyword evidence="1" id="KW-1133">Transmembrane helix</keyword>
<gene>
    <name evidence="2" type="ORF">Bpfe_001003</name>
</gene>
<keyword evidence="1" id="KW-0472">Membrane</keyword>
<proteinExistence type="predicted"/>
<evidence type="ECO:0000256" key="1">
    <source>
        <dbReference type="SAM" id="Phobius"/>
    </source>
</evidence>
<name>A0AAD8CBC9_BIOPF</name>